<keyword evidence="4 7" id="KW-0812">Transmembrane</keyword>
<evidence type="ECO:0000256" key="1">
    <source>
        <dbReference type="ARBA" id="ARBA00007150"/>
    </source>
</evidence>
<evidence type="ECO:0000313" key="9">
    <source>
        <dbReference type="Proteomes" id="UP000663651"/>
    </source>
</evidence>
<comment type="function">
    <text evidence="7">Catalyzes the transfer of the diacylglyceryl group from phosphatidylglycerol to the sulfhydryl group of the N-terminal cysteine of a prolipoprotein, the first step in the formation of mature lipoproteins.</text>
</comment>
<evidence type="ECO:0000256" key="2">
    <source>
        <dbReference type="ARBA" id="ARBA00022475"/>
    </source>
</evidence>
<dbReference type="GO" id="GO:0016740">
    <property type="term" value="F:transferase activity"/>
    <property type="evidence" value="ECO:0007669"/>
    <property type="project" value="UniProtKB-KW"/>
</dbReference>
<feature type="transmembrane region" description="Helical" evidence="7">
    <location>
        <begin position="20"/>
        <end position="40"/>
    </location>
</feature>
<feature type="transmembrane region" description="Helical" evidence="7">
    <location>
        <begin position="197"/>
        <end position="215"/>
    </location>
</feature>
<evidence type="ECO:0000256" key="4">
    <source>
        <dbReference type="ARBA" id="ARBA00022692"/>
    </source>
</evidence>
<dbReference type="NCBIfam" id="TIGR00544">
    <property type="entry name" value="lgt"/>
    <property type="match status" value="1"/>
</dbReference>
<feature type="binding site" evidence="7">
    <location>
        <position position="138"/>
    </location>
    <ligand>
        <name>a 1,2-diacyl-sn-glycero-3-phospho-(1'-sn-glycerol)</name>
        <dbReference type="ChEBI" id="CHEBI:64716"/>
    </ligand>
</feature>
<comment type="catalytic activity">
    <reaction evidence="7">
        <text>L-cysteinyl-[prolipoprotein] + a 1,2-diacyl-sn-glycero-3-phospho-(1'-sn-glycerol) = an S-1,2-diacyl-sn-glyceryl-L-cysteinyl-[prolipoprotein] + sn-glycerol 1-phosphate + H(+)</text>
        <dbReference type="Rhea" id="RHEA:56712"/>
        <dbReference type="Rhea" id="RHEA-COMP:14679"/>
        <dbReference type="Rhea" id="RHEA-COMP:14680"/>
        <dbReference type="ChEBI" id="CHEBI:15378"/>
        <dbReference type="ChEBI" id="CHEBI:29950"/>
        <dbReference type="ChEBI" id="CHEBI:57685"/>
        <dbReference type="ChEBI" id="CHEBI:64716"/>
        <dbReference type="ChEBI" id="CHEBI:140658"/>
        <dbReference type="EC" id="2.5.1.145"/>
    </reaction>
</comment>
<sequence>MQLPHIDPVFFRIGPLEFRWYGLMYILGFMAAYFIILRRVRQRALPLSADDVADVIFNLAVGVILGGRLGYVVFYNASYYLANPLKVFAVWEGGMSFHGGLIGVILAGLLVSRKKGITFFTLADLCALTAPVGLGLGRLGNFINGELFGRVTDMPWGMVFREGGELPRHPSQLYEAILEGPVLFAILMIVGRKERPAGVEFWTFVAGYGLFRFIVEFFREPDSQLGFLLGPFSMGQLLSFPMFLLGVTMALIVTFRGRRAG</sequence>
<feature type="transmembrane region" description="Helical" evidence="7">
    <location>
        <begin position="52"/>
        <end position="75"/>
    </location>
</feature>
<proteinExistence type="inferred from homology"/>
<protein>
    <recommendedName>
        <fullName evidence="7">Phosphatidylglycerol--prolipoprotein diacylglyceryl transferase</fullName>
        <ecNumber evidence="7">2.5.1.145</ecNumber>
    </recommendedName>
</protein>
<name>A0ABX7Q052_9BACT</name>
<organism evidence="8 9">
    <name type="scientific">Geobacter benzoatilyticus</name>
    <dbReference type="NCBI Taxonomy" id="2815309"/>
    <lineage>
        <taxon>Bacteria</taxon>
        <taxon>Pseudomonadati</taxon>
        <taxon>Thermodesulfobacteriota</taxon>
        <taxon>Desulfuromonadia</taxon>
        <taxon>Geobacterales</taxon>
        <taxon>Geobacteraceae</taxon>
        <taxon>Geobacter</taxon>
    </lineage>
</organism>
<dbReference type="HAMAP" id="MF_01147">
    <property type="entry name" value="Lgt"/>
    <property type="match status" value="1"/>
</dbReference>
<comment type="subcellular location">
    <subcellularLocation>
        <location evidence="7">Cell membrane</location>
        <topology evidence="7">Multi-pass membrane protein</topology>
    </subcellularLocation>
</comment>
<dbReference type="Proteomes" id="UP000663651">
    <property type="component" value="Chromosome"/>
</dbReference>
<evidence type="ECO:0000256" key="3">
    <source>
        <dbReference type="ARBA" id="ARBA00022679"/>
    </source>
</evidence>
<evidence type="ECO:0000256" key="6">
    <source>
        <dbReference type="ARBA" id="ARBA00023136"/>
    </source>
</evidence>
<reference evidence="8 9" key="1">
    <citation type="submission" date="2021-03" db="EMBL/GenBank/DDBJ databases">
        <title>Geobacter metallireducens gen. nov. sp. nov., a microorganism capable of coupling the complete oxidation of organic compounds to the reduction of iron and other metals.</title>
        <authorList>
            <person name="Li Y."/>
        </authorList>
    </citation>
    <scope>NUCLEOTIDE SEQUENCE [LARGE SCALE GENOMIC DNA]</scope>
    <source>
        <strain evidence="8 9">Jerry-YX</strain>
    </source>
</reference>
<evidence type="ECO:0000256" key="5">
    <source>
        <dbReference type="ARBA" id="ARBA00022989"/>
    </source>
</evidence>
<keyword evidence="9" id="KW-1185">Reference proteome</keyword>
<comment type="similarity">
    <text evidence="1 7">Belongs to the Lgt family.</text>
</comment>
<accession>A0ABX7Q052</accession>
<dbReference type="PANTHER" id="PTHR30589">
    <property type="entry name" value="PROLIPOPROTEIN DIACYLGLYCERYL TRANSFERASE"/>
    <property type="match status" value="1"/>
</dbReference>
<dbReference type="PROSITE" id="PS01311">
    <property type="entry name" value="LGT"/>
    <property type="match status" value="1"/>
</dbReference>
<keyword evidence="3 7" id="KW-0808">Transferase</keyword>
<dbReference type="InterPro" id="IPR001640">
    <property type="entry name" value="Lgt"/>
</dbReference>
<comment type="pathway">
    <text evidence="7">Protein modification; lipoprotein biosynthesis (diacylglyceryl transfer).</text>
</comment>
<keyword evidence="5 7" id="KW-1133">Transmembrane helix</keyword>
<dbReference type="EC" id="2.5.1.145" evidence="7"/>
<keyword evidence="6 7" id="KW-0472">Membrane</keyword>
<feature type="transmembrane region" description="Helical" evidence="7">
    <location>
        <begin position="235"/>
        <end position="255"/>
    </location>
</feature>
<keyword evidence="2 7" id="KW-1003">Cell membrane</keyword>
<feature type="transmembrane region" description="Helical" evidence="7">
    <location>
        <begin position="95"/>
        <end position="112"/>
    </location>
</feature>
<dbReference type="RefSeq" id="WP_207162588.1">
    <property type="nucleotide sequence ID" value="NZ_CP071382.1"/>
</dbReference>
<dbReference type="Pfam" id="PF01790">
    <property type="entry name" value="LGT"/>
    <property type="match status" value="1"/>
</dbReference>
<evidence type="ECO:0000256" key="7">
    <source>
        <dbReference type="HAMAP-Rule" id="MF_01147"/>
    </source>
</evidence>
<gene>
    <name evidence="7" type="primary">lgt</name>
    <name evidence="8" type="ORF">JZM60_11445</name>
</gene>
<dbReference type="EMBL" id="CP071382">
    <property type="protein sequence ID" value="QSV44774.1"/>
    <property type="molecule type" value="Genomic_DNA"/>
</dbReference>
<evidence type="ECO:0000313" key="8">
    <source>
        <dbReference type="EMBL" id="QSV44774.1"/>
    </source>
</evidence>
<dbReference type="PANTHER" id="PTHR30589:SF0">
    <property type="entry name" value="PHOSPHATIDYLGLYCEROL--PROLIPOPROTEIN DIACYLGLYCERYL TRANSFERASE"/>
    <property type="match status" value="1"/>
</dbReference>